<keyword evidence="3" id="KW-1185">Reference proteome</keyword>
<dbReference type="InterPro" id="IPR002155">
    <property type="entry name" value="Thiolase"/>
</dbReference>
<evidence type="ECO:0000313" key="2">
    <source>
        <dbReference type="EMBL" id="CAB3635539.1"/>
    </source>
</evidence>
<accession>A0A6S6ZA47</accession>
<dbReference type="InterPro" id="IPR016039">
    <property type="entry name" value="Thiolase-like"/>
</dbReference>
<dbReference type="PANTHER" id="PTHR42870:SF1">
    <property type="entry name" value="NON-SPECIFIC LIPID-TRANSFER PROTEIN-LIKE 2"/>
    <property type="match status" value="1"/>
</dbReference>
<dbReference type="Pfam" id="PF22691">
    <property type="entry name" value="Thiolase_C_1"/>
    <property type="match status" value="1"/>
</dbReference>
<dbReference type="RefSeq" id="WP_175173865.1">
    <property type="nucleotide sequence ID" value="NZ_CADIJX010000002.1"/>
</dbReference>
<proteinExistence type="predicted"/>
<name>A0A6S6ZA47_9BURK</name>
<protein>
    <recommendedName>
        <fullName evidence="1">Thiolase C-terminal domain-containing protein</fullName>
    </recommendedName>
</protein>
<dbReference type="AlphaFoldDB" id="A0A6S6ZA47"/>
<feature type="domain" description="Thiolase C-terminal" evidence="1">
    <location>
        <begin position="242"/>
        <end position="384"/>
    </location>
</feature>
<dbReference type="PANTHER" id="PTHR42870">
    <property type="entry name" value="ACETYL-COA C-ACETYLTRANSFERASE"/>
    <property type="match status" value="1"/>
</dbReference>
<dbReference type="GO" id="GO:0003988">
    <property type="term" value="F:acetyl-CoA C-acyltransferase activity"/>
    <property type="evidence" value="ECO:0007669"/>
    <property type="project" value="UniProtKB-ARBA"/>
</dbReference>
<dbReference type="PIRSF" id="PIRSF000429">
    <property type="entry name" value="Ac-CoA_Ac_transf"/>
    <property type="match status" value="1"/>
</dbReference>
<reference evidence="2 3" key="1">
    <citation type="submission" date="2020-04" db="EMBL/GenBank/DDBJ databases">
        <authorList>
            <person name="De Canck E."/>
        </authorList>
    </citation>
    <scope>NUCLEOTIDE SEQUENCE [LARGE SCALE GENOMIC DNA]</scope>
    <source>
        <strain evidence="2 3">LMG 3431</strain>
    </source>
</reference>
<gene>
    <name evidence="2" type="ORF">LMG3431_01524</name>
</gene>
<organism evidence="2 3">
    <name type="scientific">Achromobacter pestifer</name>
    <dbReference type="NCBI Taxonomy" id="1353889"/>
    <lineage>
        <taxon>Bacteria</taxon>
        <taxon>Pseudomonadati</taxon>
        <taxon>Pseudomonadota</taxon>
        <taxon>Betaproteobacteria</taxon>
        <taxon>Burkholderiales</taxon>
        <taxon>Alcaligenaceae</taxon>
        <taxon>Achromobacter</taxon>
    </lineage>
</organism>
<sequence>MSGRSYRGAIAVLGTGMAGLGDCGGRTEQEIIAQAAHRAVAASGLKMQDIDGIITSSLTSPWWVMRMSEYLGIQPRFSDSTMFGGSSFIADLKIAAMAIEAGQCDHVLVCYGANPRSAPSSTQINQMRAALDPQPYEHPYKPFNPVTSYALAAARHMHQYGTTRRQLAEVAVAARKWAQLNPDAFLRTPLTIDDVLGAKMISDPLTVRDCCLVTDGAGAFVVTRADRARDLHPRPIYVLGTGHAHWHRQISCMPDVTVTPAVDSGRAAFAEAGLTPADIDLVELYDAFTINPILFLEDLGFCAKGEGGAFIGGGRIEPGGDFPMNTNGGGLSFTHPGMYSIFLVIEAVAQLRREAGERQVGKADVALVHGNGGVLSSQATAILSHTL</sequence>
<dbReference type="CDD" id="cd00829">
    <property type="entry name" value="SCP-x_thiolase"/>
    <property type="match status" value="1"/>
</dbReference>
<evidence type="ECO:0000259" key="1">
    <source>
        <dbReference type="Pfam" id="PF22691"/>
    </source>
</evidence>
<dbReference type="NCBIfam" id="NF004811">
    <property type="entry name" value="PRK06158.1"/>
    <property type="match status" value="1"/>
</dbReference>
<dbReference type="EMBL" id="CADIJX010000002">
    <property type="protein sequence ID" value="CAB3635539.1"/>
    <property type="molecule type" value="Genomic_DNA"/>
</dbReference>
<dbReference type="Gene3D" id="3.40.47.10">
    <property type="match status" value="1"/>
</dbReference>
<dbReference type="InterPro" id="IPR055140">
    <property type="entry name" value="Thiolase_C_2"/>
</dbReference>
<evidence type="ECO:0000313" key="3">
    <source>
        <dbReference type="Proteomes" id="UP000494108"/>
    </source>
</evidence>
<dbReference type="Proteomes" id="UP000494108">
    <property type="component" value="Unassembled WGS sequence"/>
</dbReference>
<dbReference type="SUPFAM" id="SSF53901">
    <property type="entry name" value="Thiolase-like"/>
    <property type="match status" value="1"/>
</dbReference>